<comment type="caution">
    <text evidence="1">The sequence shown here is derived from an EMBL/GenBank/DDBJ whole genome shotgun (WGS) entry which is preliminary data.</text>
</comment>
<keyword evidence="2" id="KW-1185">Reference proteome</keyword>
<organism evidence="1 2">
    <name type="scientific">Trichoderma ghanense</name>
    <dbReference type="NCBI Taxonomy" id="65468"/>
    <lineage>
        <taxon>Eukaryota</taxon>
        <taxon>Fungi</taxon>
        <taxon>Dikarya</taxon>
        <taxon>Ascomycota</taxon>
        <taxon>Pezizomycotina</taxon>
        <taxon>Sordariomycetes</taxon>
        <taxon>Hypocreomycetidae</taxon>
        <taxon>Hypocreales</taxon>
        <taxon>Hypocreaceae</taxon>
        <taxon>Trichoderma</taxon>
    </lineage>
</organism>
<gene>
    <name evidence="1" type="ORF">CCMA1212_001490</name>
</gene>
<sequence>MLQCDNTEEERFRVRFGAGPGGLIQGWPSKGVRPNHLHLVPTPLPKKRHTATEFTPAKGDTMVVSVHFYKSYFKLGDNQYNNTITNL</sequence>
<evidence type="ECO:0000313" key="1">
    <source>
        <dbReference type="EMBL" id="TFB05780.1"/>
    </source>
</evidence>
<dbReference type="RefSeq" id="XP_073561981.1">
    <property type="nucleotide sequence ID" value="XM_073698914.1"/>
</dbReference>
<accession>A0ABY2HBS9</accession>
<evidence type="ECO:0000313" key="2">
    <source>
        <dbReference type="Proteomes" id="UP001642720"/>
    </source>
</evidence>
<dbReference type="EMBL" id="PPTA01000002">
    <property type="protein sequence ID" value="TFB05780.1"/>
    <property type="molecule type" value="Genomic_DNA"/>
</dbReference>
<protein>
    <submittedName>
        <fullName evidence="1">Uncharacterized protein</fullName>
    </submittedName>
</protein>
<dbReference type="Proteomes" id="UP001642720">
    <property type="component" value="Unassembled WGS sequence"/>
</dbReference>
<name>A0ABY2HBS9_9HYPO</name>
<proteinExistence type="predicted"/>
<reference evidence="1 2" key="1">
    <citation type="submission" date="2018-01" db="EMBL/GenBank/DDBJ databases">
        <title>Genome characterization of the sugarcane-associated fungus Trichoderma ghanense CCMA-1212 and their application in lignocelulose bioconversion.</title>
        <authorList>
            <person name="Steindorff A.S."/>
            <person name="Mendes T.D."/>
            <person name="Vilela E.S.D."/>
            <person name="Rodrigues D.S."/>
            <person name="Formighieri E.F."/>
            <person name="Melo I.S."/>
            <person name="Favaro L.C.L."/>
        </authorList>
    </citation>
    <scope>NUCLEOTIDE SEQUENCE [LARGE SCALE GENOMIC DNA]</scope>
    <source>
        <strain evidence="1 2">CCMA-1212</strain>
    </source>
</reference>
<dbReference type="GeneID" id="300573364"/>